<reference evidence="1" key="1">
    <citation type="journal article" date="2014" name="Front. Microbiol.">
        <title>High frequency of phylogenetically diverse reductive dehalogenase-homologous genes in deep subseafloor sedimentary metagenomes.</title>
        <authorList>
            <person name="Kawai M."/>
            <person name="Futagami T."/>
            <person name="Toyoda A."/>
            <person name="Takaki Y."/>
            <person name="Nishi S."/>
            <person name="Hori S."/>
            <person name="Arai W."/>
            <person name="Tsubouchi T."/>
            <person name="Morono Y."/>
            <person name="Uchiyama I."/>
            <person name="Ito T."/>
            <person name="Fujiyama A."/>
            <person name="Inagaki F."/>
            <person name="Takami H."/>
        </authorList>
    </citation>
    <scope>NUCLEOTIDE SEQUENCE</scope>
    <source>
        <strain evidence="1">Expedition CK06-06</strain>
    </source>
</reference>
<dbReference type="AlphaFoldDB" id="X1UEX0"/>
<feature type="non-terminal residue" evidence="1">
    <location>
        <position position="1"/>
    </location>
</feature>
<name>X1UEX0_9ZZZZ</name>
<protein>
    <submittedName>
        <fullName evidence="1">Uncharacterized protein</fullName>
    </submittedName>
</protein>
<accession>X1UEX0</accession>
<evidence type="ECO:0000313" key="1">
    <source>
        <dbReference type="EMBL" id="GAJ16048.1"/>
    </source>
</evidence>
<comment type="caution">
    <text evidence="1">The sequence shown here is derived from an EMBL/GenBank/DDBJ whole genome shotgun (WGS) entry which is preliminary data.</text>
</comment>
<dbReference type="EMBL" id="BARW01027548">
    <property type="protein sequence ID" value="GAJ16048.1"/>
    <property type="molecule type" value="Genomic_DNA"/>
</dbReference>
<sequence length="66" mass="7798">YDKAETGWWGELVLTEYKRPDESASYVIEFEDGRRGKCSLRKRVNRAVSGVPPLYRYQFRGRGRLK</sequence>
<gene>
    <name evidence="1" type="ORF">S12H4_44675</name>
</gene>
<organism evidence="1">
    <name type="scientific">marine sediment metagenome</name>
    <dbReference type="NCBI Taxonomy" id="412755"/>
    <lineage>
        <taxon>unclassified sequences</taxon>
        <taxon>metagenomes</taxon>
        <taxon>ecological metagenomes</taxon>
    </lineage>
</organism>
<proteinExistence type="predicted"/>